<proteinExistence type="inferred from homology"/>
<dbReference type="GO" id="GO:0015250">
    <property type="term" value="F:water channel activity"/>
    <property type="evidence" value="ECO:0007669"/>
    <property type="project" value="TreeGrafter"/>
</dbReference>
<dbReference type="Proteomes" id="UP000726737">
    <property type="component" value="Unassembled WGS sequence"/>
</dbReference>
<evidence type="ECO:0000256" key="3">
    <source>
        <dbReference type="ARBA" id="ARBA00022448"/>
    </source>
</evidence>
<dbReference type="GO" id="GO:0005886">
    <property type="term" value="C:plasma membrane"/>
    <property type="evidence" value="ECO:0007669"/>
    <property type="project" value="TreeGrafter"/>
</dbReference>
<organism evidence="9 10">
    <name type="scientific">Mortierella polycephala</name>
    <dbReference type="NCBI Taxonomy" id="41804"/>
    <lineage>
        <taxon>Eukaryota</taxon>
        <taxon>Fungi</taxon>
        <taxon>Fungi incertae sedis</taxon>
        <taxon>Mucoromycota</taxon>
        <taxon>Mortierellomycotina</taxon>
        <taxon>Mortierellomycetes</taxon>
        <taxon>Mortierellales</taxon>
        <taxon>Mortierellaceae</taxon>
        <taxon>Mortierella</taxon>
    </lineage>
</organism>
<dbReference type="Gene3D" id="1.20.1080.10">
    <property type="entry name" value="Glycerol uptake facilitator protein"/>
    <property type="match status" value="1"/>
</dbReference>
<dbReference type="OrthoDB" id="3222at2759"/>
<dbReference type="InterPro" id="IPR000425">
    <property type="entry name" value="MIP"/>
</dbReference>
<evidence type="ECO:0000256" key="4">
    <source>
        <dbReference type="ARBA" id="ARBA00022692"/>
    </source>
</evidence>
<keyword evidence="3 7" id="KW-0813">Transport</keyword>
<reference evidence="9" key="1">
    <citation type="journal article" date="2020" name="Fungal Divers.">
        <title>Resolving the Mortierellaceae phylogeny through synthesis of multi-gene phylogenetics and phylogenomics.</title>
        <authorList>
            <person name="Vandepol N."/>
            <person name="Liber J."/>
            <person name="Desiro A."/>
            <person name="Na H."/>
            <person name="Kennedy M."/>
            <person name="Barry K."/>
            <person name="Grigoriev I.V."/>
            <person name="Miller A.N."/>
            <person name="O'Donnell K."/>
            <person name="Stajich J.E."/>
            <person name="Bonito G."/>
        </authorList>
    </citation>
    <scope>NUCLEOTIDE SEQUENCE</scope>
    <source>
        <strain evidence="9">KOD948</strain>
    </source>
</reference>
<evidence type="ECO:0000313" key="9">
    <source>
        <dbReference type="EMBL" id="KAG0248186.1"/>
    </source>
</evidence>
<comment type="subcellular location">
    <subcellularLocation>
        <location evidence="1">Membrane</location>
        <topology evidence="1">Multi-pass membrane protein</topology>
    </subcellularLocation>
</comment>
<evidence type="ECO:0000256" key="5">
    <source>
        <dbReference type="ARBA" id="ARBA00022989"/>
    </source>
</evidence>
<evidence type="ECO:0000256" key="6">
    <source>
        <dbReference type="ARBA" id="ARBA00023136"/>
    </source>
</evidence>
<sequence>MTNEERNKSSFMAPLPIGFTIFSCHLFGTRYTNTSINPARAFATSLVSRDFTYEHWIYWIGPLGGGIVAAALYIFFCYFGFDTVPGAYKARSRVEDADSFGEDARADIVGAATTGYTPVNHSGHNTPVSRKA</sequence>
<evidence type="ECO:0008006" key="11">
    <source>
        <dbReference type="Google" id="ProtNLM"/>
    </source>
</evidence>
<dbReference type="InterPro" id="IPR034294">
    <property type="entry name" value="Aquaporin_transptr"/>
</dbReference>
<dbReference type="PANTHER" id="PTHR19139">
    <property type="entry name" value="AQUAPORIN TRANSPORTER"/>
    <property type="match status" value="1"/>
</dbReference>
<evidence type="ECO:0000313" key="10">
    <source>
        <dbReference type="Proteomes" id="UP000726737"/>
    </source>
</evidence>
<accession>A0A9P6PMI8</accession>
<evidence type="ECO:0000256" key="2">
    <source>
        <dbReference type="ARBA" id="ARBA00006175"/>
    </source>
</evidence>
<dbReference type="PROSITE" id="PS51257">
    <property type="entry name" value="PROKAR_LIPOPROTEIN"/>
    <property type="match status" value="1"/>
</dbReference>
<dbReference type="SUPFAM" id="SSF81338">
    <property type="entry name" value="Aquaporin-like"/>
    <property type="match status" value="1"/>
</dbReference>
<comment type="caution">
    <text evidence="9">The sequence shown here is derived from an EMBL/GenBank/DDBJ whole genome shotgun (WGS) entry which is preliminary data.</text>
</comment>
<comment type="similarity">
    <text evidence="2 7">Belongs to the MIP/aquaporin (TC 1.A.8) family.</text>
</comment>
<gene>
    <name evidence="9" type="ORF">BG011_000373</name>
</gene>
<keyword evidence="5 8" id="KW-1133">Transmembrane helix</keyword>
<feature type="transmembrane region" description="Helical" evidence="8">
    <location>
        <begin position="12"/>
        <end position="28"/>
    </location>
</feature>
<evidence type="ECO:0000256" key="8">
    <source>
        <dbReference type="SAM" id="Phobius"/>
    </source>
</evidence>
<dbReference type="PANTHER" id="PTHR19139:SF199">
    <property type="entry name" value="MIP17260P"/>
    <property type="match status" value="1"/>
</dbReference>
<protein>
    <recommendedName>
        <fullName evidence="11">Aquaporin</fullName>
    </recommendedName>
</protein>
<keyword evidence="10" id="KW-1185">Reference proteome</keyword>
<dbReference type="PRINTS" id="PR00783">
    <property type="entry name" value="MINTRINSICP"/>
</dbReference>
<dbReference type="AlphaFoldDB" id="A0A9P6PMI8"/>
<dbReference type="EMBL" id="JAAAJA010001073">
    <property type="protein sequence ID" value="KAG0248186.1"/>
    <property type="molecule type" value="Genomic_DNA"/>
</dbReference>
<feature type="transmembrane region" description="Helical" evidence="8">
    <location>
        <begin position="56"/>
        <end position="81"/>
    </location>
</feature>
<name>A0A9P6PMI8_9FUNG</name>
<dbReference type="InterPro" id="IPR023271">
    <property type="entry name" value="Aquaporin-like"/>
</dbReference>
<keyword evidence="6 8" id="KW-0472">Membrane</keyword>
<keyword evidence="4 7" id="KW-0812">Transmembrane</keyword>
<evidence type="ECO:0000256" key="1">
    <source>
        <dbReference type="ARBA" id="ARBA00004141"/>
    </source>
</evidence>
<evidence type="ECO:0000256" key="7">
    <source>
        <dbReference type="RuleBase" id="RU000477"/>
    </source>
</evidence>
<dbReference type="Pfam" id="PF00230">
    <property type="entry name" value="MIP"/>
    <property type="match status" value="1"/>
</dbReference>